<dbReference type="Proteomes" id="UP001271769">
    <property type="component" value="Unassembled WGS sequence"/>
</dbReference>
<feature type="transmembrane region" description="Helical" evidence="2">
    <location>
        <begin position="111"/>
        <end position="136"/>
    </location>
</feature>
<protein>
    <recommendedName>
        <fullName evidence="5">DUF3040 domain-containing protein</fullName>
    </recommendedName>
</protein>
<evidence type="ECO:0000256" key="1">
    <source>
        <dbReference type="SAM" id="MobiDB-lite"/>
    </source>
</evidence>
<reference evidence="3 4" key="1">
    <citation type="journal article" date="2013" name="Antonie Van Leeuwenhoek">
        <title>Dongia rigui sp. nov., isolated from freshwater of a large wetland in Korea.</title>
        <authorList>
            <person name="Baik K.S."/>
            <person name="Hwang Y.M."/>
            <person name="Choi J.S."/>
            <person name="Kwon J."/>
            <person name="Seong C.N."/>
        </authorList>
    </citation>
    <scope>NUCLEOTIDE SEQUENCE [LARGE SCALE GENOMIC DNA]</scope>
    <source>
        <strain evidence="3 4">04SU4-P</strain>
    </source>
</reference>
<dbReference type="RefSeq" id="WP_320499760.1">
    <property type="nucleotide sequence ID" value="NZ_JAXCLX010000001.1"/>
</dbReference>
<organism evidence="3 4">
    <name type="scientific">Dongia rigui</name>
    <dbReference type="NCBI Taxonomy" id="940149"/>
    <lineage>
        <taxon>Bacteria</taxon>
        <taxon>Pseudomonadati</taxon>
        <taxon>Pseudomonadota</taxon>
        <taxon>Alphaproteobacteria</taxon>
        <taxon>Rhodospirillales</taxon>
        <taxon>Dongiaceae</taxon>
        <taxon>Dongia</taxon>
    </lineage>
</organism>
<feature type="compositionally biased region" description="Basic residues" evidence="1">
    <location>
        <begin position="156"/>
        <end position="165"/>
    </location>
</feature>
<feature type="region of interest" description="Disordered" evidence="1">
    <location>
        <begin position="1"/>
        <end position="26"/>
    </location>
</feature>
<feature type="transmembrane region" description="Helical" evidence="2">
    <location>
        <begin position="87"/>
        <end position="105"/>
    </location>
</feature>
<feature type="region of interest" description="Disordered" evidence="1">
    <location>
        <begin position="143"/>
        <end position="165"/>
    </location>
</feature>
<gene>
    <name evidence="3" type="ORF">SMD31_05330</name>
</gene>
<keyword evidence="2" id="KW-0472">Membrane</keyword>
<keyword evidence="2" id="KW-1133">Transmembrane helix</keyword>
<dbReference type="EMBL" id="JAXCLX010000001">
    <property type="protein sequence ID" value="MDY0871329.1"/>
    <property type="molecule type" value="Genomic_DNA"/>
</dbReference>
<comment type="caution">
    <text evidence="3">The sequence shown here is derived from an EMBL/GenBank/DDBJ whole genome shotgun (WGS) entry which is preliminary data.</text>
</comment>
<accession>A0ABU5DVM6</accession>
<evidence type="ECO:0000256" key="2">
    <source>
        <dbReference type="SAM" id="Phobius"/>
    </source>
</evidence>
<keyword evidence="4" id="KW-1185">Reference proteome</keyword>
<name>A0ABU5DVM6_9PROT</name>
<proteinExistence type="predicted"/>
<evidence type="ECO:0008006" key="5">
    <source>
        <dbReference type="Google" id="ProtNLM"/>
    </source>
</evidence>
<keyword evidence="2" id="KW-0812">Transmembrane</keyword>
<evidence type="ECO:0000313" key="4">
    <source>
        <dbReference type="Proteomes" id="UP001271769"/>
    </source>
</evidence>
<sequence>MTLPLDESLPTEPQAGRTPDSYSRDETQRLVEEVIANRLRETGIKDELRRALYRRAIDRGLQRFNGGTRQNPFGTNHVQRNRLRTPVRVAVCGFAAFVVVLWALGPSTLDAVEAVLVAAGASVTLGFISLAIAALCDRIAGRHSDPADHQPMQPRKDHKALRRLF</sequence>
<evidence type="ECO:0000313" key="3">
    <source>
        <dbReference type="EMBL" id="MDY0871329.1"/>
    </source>
</evidence>